<evidence type="ECO:0000313" key="6">
    <source>
        <dbReference type="Proteomes" id="UP000549617"/>
    </source>
</evidence>
<dbReference type="Pfam" id="PF10370">
    <property type="entry name" value="Rv2993c-like_N"/>
    <property type="match status" value="1"/>
</dbReference>
<dbReference type="Proteomes" id="UP000549617">
    <property type="component" value="Unassembled WGS sequence"/>
</dbReference>
<evidence type="ECO:0000259" key="4">
    <source>
        <dbReference type="Pfam" id="PF10370"/>
    </source>
</evidence>
<dbReference type="GO" id="GO:0046872">
    <property type="term" value="F:metal ion binding"/>
    <property type="evidence" value="ECO:0007669"/>
    <property type="project" value="UniProtKB-KW"/>
</dbReference>
<dbReference type="GO" id="GO:0044281">
    <property type="term" value="P:small molecule metabolic process"/>
    <property type="evidence" value="ECO:0007669"/>
    <property type="project" value="UniProtKB-ARBA"/>
</dbReference>
<dbReference type="InterPro" id="IPR036663">
    <property type="entry name" value="Fumarylacetoacetase_C_sf"/>
</dbReference>
<feature type="domain" description="Fumarylacetoacetase-like C-terminal" evidence="3">
    <location>
        <begin position="71"/>
        <end position="277"/>
    </location>
</feature>
<evidence type="ECO:0000259" key="3">
    <source>
        <dbReference type="Pfam" id="PF01557"/>
    </source>
</evidence>
<dbReference type="SUPFAM" id="SSF56529">
    <property type="entry name" value="FAH"/>
    <property type="match status" value="1"/>
</dbReference>
<name>A0A7W9EEB0_9SPHN</name>
<dbReference type="EMBL" id="JACIJC010000001">
    <property type="protein sequence ID" value="MBB5684815.1"/>
    <property type="molecule type" value="Genomic_DNA"/>
</dbReference>
<dbReference type="GO" id="GO:0003824">
    <property type="term" value="F:catalytic activity"/>
    <property type="evidence" value="ECO:0007669"/>
    <property type="project" value="InterPro"/>
</dbReference>
<dbReference type="Gene3D" id="3.90.850.10">
    <property type="entry name" value="Fumarylacetoacetase-like, C-terminal domain"/>
    <property type="match status" value="1"/>
</dbReference>
<gene>
    <name evidence="5" type="ORF">FHS49_000806</name>
</gene>
<dbReference type="RefSeq" id="WP_184015438.1">
    <property type="nucleotide sequence ID" value="NZ_JACIJC010000001.1"/>
</dbReference>
<proteinExistence type="inferred from homology"/>
<protein>
    <submittedName>
        <fullName evidence="5">2-keto-4-pentenoate hydratase/2-oxohepta-3-ene-1,7-dioic acid hydratase in catechol pathway</fullName>
    </submittedName>
</protein>
<dbReference type="Pfam" id="PF01557">
    <property type="entry name" value="FAA_hydrolase"/>
    <property type="match status" value="1"/>
</dbReference>
<keyword evidence="2" id="KW-0479">Metal-binding</keyword>
<comment type="similarity">
    <text evidence="1">Belongs to the FAH family.</text>
</comment>
<dbReference type="InterPro" id="IPR018833">
    <property type="entry name" value="Rv2993c-like_N"/>
</dbReference>
<dbReference type="PANTHER" id="PTHR42796:SF4">
    <property type="entry name" value="FUMARYLACETOACETATE HYDROLASE DOMAIN-CONTAINING PROTEIN 2A"/>
    <property type="match status" value="1"/>
</dbReference>
<organism evidence="5 6">
    <name type="scientific">Sphingobium boeckii</name>
    <dbReference type="NCBI Taxonomy" id="1082345"/>
    <lineage>
        <taxon>Bacteria</taxon>
        <taxon>Pseudomonadati</taxon>
        <taxon>Pseudomonadota</taxon>
        <taxon>Alphaproteobacteria</taxon>
        <taxon>Sphingomonadales</taxon>
        <taxon>Sphingomonadaceae</taxon>
        <taxon>Sphingobium</taxon>
    </lineage>
</organism>
<comment type="caution">
    <text evidence="5">The sequence shown here is derived from an EMBL/GenBank/DDBJ whole genome shotgun (WGS) entry which is preliminary data.</text>
</comment>
<keyword evidence="6" id="KW-1185">Reference proteome</keyword>
<evidence type="ECO:0000256" key="2">
    <source>
        <dbReference type="ARBA" id="ARBA00022723"/>
    </source>
</evidence>
<evidence type="ECO:0000313" key="5">
    <source>
        <dbReference type="EMBL" id="MBB5684815.1"/>
    </source>
</evidence>
<dbReference type="AlphaFoldDB" id="A0A7W9EEB0"/>
<evidence type="ECO:0000256" key="1">
    <source>
        <dbReference type="ARBA" id="ARBA00010211"/>
    </source>
</evidence>
<dbReference type="InterPro" id="IPR051121">
    <property type="entry name" value="FAH"/>
</dbReference>
<accession>A0A7W9EEB0</accession>
<sequence length="278" mass="30238">MRIARCADEDSKIFWAAVDPEGQSVRLLSGALNDWAPQFTETRDDSTLPFNGITRPLAGLRLLPPVEKSNKIVVCGANYAKHLMEFGVKPTSQPVAFLKSYGALIGANDAIRYPPTTKQLDHEVELVAVMGTFSLDRANPLASLLGYTVGNDVSARDIQRLGPAGIGLDLFGAKSQDRTCGVGPWIVTLDEFTEQQPRLGLRLRVNGDLRQDGNSGDMTWSIAELLNFVDERSSLEAGDILFTGTPHGVSDATGNFLKRGDLVEAEVEKIGVLRNRVE</sequence>
<dbReference type="PANTHER" id="PTHR42796">
    <property type="entry name" value="FUMARYLACETOACETATE HYDROLASE DOMAIN-CONTAINING PROTEIN 2A-RELATED"/>
    <property type="match status" value="1"/>
</dbReference>
<dbReference type="InterPro" id="IPR011234">
    <property type="entry name" value="Fumarylacetoacetase-like_C"/>
</dbReference>
<reference evidence="5 6" key="1">
    <citation type="submission" date="2020-08" db="EMBL/GenBank/DDBJ databases">
        <title>Genomic Encyclopedia of Type Strains, Phase IV (KMG-IV): sequencing the most valuable type-strain genomes for metagenomic binning, comparative biology and taxonomic classification.</title>
        <authorList>
            <person name="Goeker M."/>
        </authorList>
    </citation>
    <scope>NUCLEOTIDE SEQUENCE [LARGE SCALE GENOMIC DNA]</scope>
    <source>
        <strain evidence="5 6">DSM 25079</strain>
    </source>
</reference>
<feature type="domain" description="Rv2993c-like N-terminal" evidence="4">
    <location>
        <begin position="1"/>
        <end position="65"/>
    </location>
</feature>